<feature type="transmembrane region" description="Helical" evidence="7">
    <location>
        <begin position="353"/>
        <end position="370"/>
    </location>
</feature>
<protein>
    <submittedName>
        <fullName evidence="9">Cytochrome C oxidase</fullName>
    </submittedName>
</protein>
<feature type="transmembrane region" description="Helical" evidence="7">
    <location>
        <begin position="53"/>
        <end position="71"/>
    </location>
</feature>
<dbReference type="InterPro" id="IPR017896">
    <property type="entry name" value="4Fe4S_Fe-S-bd"/>
</dbReference>
<dbReference type="EMBL" id="LFNG01000009">
    <property type="protein sequence ID" value="KMQ71341.1"/>
    <property type="molecule type" value="Genomic_DNA"/>
</dbReference>
<feature type="domain" description="4Fe-4S ferredoxin-type" evidence="8">
    <location>
        <begin position="274"/>
        <end position="302"/>
    </location>
</feature>
<dbReference type="InterPro" id="IPR013783">
    <property type="entry name" value="Ig-like_fold"/>
</dbReference>
<keyword evidence="1" id="KW-0813">Transport</keyword>
<keyword evidence="3" id="KW-0479">Metal-binding</keyword>
<evidence type="ECO:0000256" key="1">
    <source>
        <dbReference type="ARBA" id="ARBA00022448"/>
    </source>
</evidence>
<dbReference type="Proteomes" id="UP000035900">
    <property type="component" value="Unassembled WGS sequence"/>
</dbReference>
<dbReference type="PANTHER" id="PTHR30176">
    <property type="entry name" value="FERREDOXIN-TYPE PROTEIN NAPH"/>
    <property type="match status" value="1"/>
</dbReference>
<proteinExistence type="predicted"/>
<dbReference type="InterPro" id="IPR032879">
    <property type="entry name" value="FixG_C"/>
</dbReference>
<dbReference type="Pfam" id="PF13746">
    <property type="entry name" value="Fer4_18"/>
    <property type="match status" value="1"/>
</dbReference>
<evidence type="ECO:0000256" key="6">
    <source>
        <dbReference type="ARBA" id="ARBA00023014"/>
    </source>
</evidence>
<name>A0A0J7IZT8_9FLAO</name>
<keyword evidence="2" id="KW-0004">4Fe-4S</keyword>
<gene>
    <name evidence="9" type="ORF">ACM44_07830</name>
</gene>
<keyword evidence="7" id="KW-1133">Transmembrane helix</keyword>
<accession>A0A0J7IZT8</accession>
<dbReference type="Gene3D" id="3.30.70.20">
    <property type="match status" value="1"/>
</dbReference>
<dbReference type="STRING" id="1304281.ACM44_07830"/>
<dbReference type="OrthoDB" id="9811700at2"/>
<feature type="transmembrane region" description="Helical" evidence="7">
    <location>
        <begin position="213"/>
        <end position="230"/>
    </location>
</feature>
<keyword evidence="10" id="KW-1185">Reference proteome</keyword>
<dbReference type="GO" id="GO:0051539">
    <property type="term" value="F:4 iron, 4 sulfur cluster binding"/>
    <property type="evidence" value="ECO:0007669"/>
    <property type="project" value="UniProtKB-KW"/>
</dbReference>
<dbReference type="InterPro" id="IPR014116">
    <property type="entry name" value="Cyt_c_oxidase_cbb3_FixG"/>
</dbReference>
<sequence length="487" mass="56254">MADEQQSYREELMGGEGQVIEAETFRDSVGTMDQTGKRKWVFPRKPSGKYTNYRTLVAILLLVVFFVLPFVKIHGNPLLLINILDRQFFILGQPFYPQDFFILALGAITSIVFIILFTVVFGRIFCGWICPQTIFMEMVFRKIEYAIEGDRNKQMKLDRQEWNAEKIWKRFLKWGIYILISLVITHWMFMYIVGYKEVFRIMQEGPFVNLTNFMVMILFTAAFYFTFAWFREQVCTLVCPYGRLQGVLIDKQTINVYYDFKRGENRAKWRKGEDRKAAGKGDCIDCNQCVVVCPTGIDIRDGQQLECVNCTACIDACDEVMVKVGLPKGLIRYATEDEIEKEVPFKFTSRMKAYTAVLILMVAFLGFLLGNRGSMEAKFIKPAGASYFVRDGKITNTYNYTFLNKSNKDQKVTIKVIEPQHGEISLSESGTILMKKDDMIRGTVNISFPEKEIKLSKQNVKIGVYDESGKLLDSFDTYFEGPFKIQF</sequence>
<evidence type="ECO:0000313" key="10">
    <source>
        <dbReference type="Proteomes" id="UP000035900"/>
    </source>
</evidence>
<keyword evidence="7" id="KW-0472">Membrane</keyword>
<dbReference type="Gene3D" id="2.60.40.10">
    <property type="entry name" value="Immunoglobulins"/>
    <property type="match status" value="1"/>
</dbReference>
<organism evidence="9 10">
    <name type="scientific">Chryseobacterium koreense CCUG 49689</name>
    <dbReference type="NCBI Taxonomy" id="1304281"/>
    <lineage>
        <taxon>Bacteria</taxon>
        <taxon>Pseudomonadati</taxon>
        <taxon>Bacteroidota</taxon>
        <taxon>Flavobacteriia</taxon>
        <taxon>Flavobacteriales</taxon>
        <taxon>Weeksellaceae</taxon>
        <taxon>Chryseobacterium group</taxon>
        <taxon>Chryseobacterium</taxon>
    </lineage>
</organism>
<evidence type="ECO:0000313" key="9">
    <source>
        <dbReference type="EMBL" id="KMQ71341.1"/>
    </source>
</evidence>
<dbReference type="Pfam" id="PF12801">
    <property type="entry name" value="Fer4_5"/>
    <property type="match status" value="1"/>
</dbReference>
<keyword evidence="4" id="KW-0249">Electron transport</keyword>
<evidence type="ECO:0000256" key="4">
    <source>
        <dbReference type="ARBA" id="ARBA00022982"/>
    </source>
</evidence>
<dbReference type="GO" id="GO:0005886">
    <property type="term" value="C:plasma membrane"/>
    <property type="evidence" value="ECO:0007669"/>
    <property type="project" value="TreeGrafter"/>
</dbReference>
<dbReference type="RefSeq" id="WP_048499511.1">
    <property type="nucleotide sequence ID" value="NZ_LFNG01000009.1"/>
</dbReference>
<keyword evidence="7" id="KW-0812">Transmembrane</keyword>
<dbReference type="InterPro" id="IPR051684">
    <property type="entry name" value="Electron_Trans/Redox"/>
</dbReference>
<evidence type="ECO:0000256" key="7">
    <source>
        <dbReference type="SAM" id="Phobius"/>
    </source>
</evidence>
<dbReference type="NCBIfam" id="TIGR02745">
    <property type="entry name" value="ccoG_rdxA_fixG"/>
    <property type="match status" value="1"/>
</dbReference>
<evidence type="ECO:0000259" key="8">
    <source>
        <dbReference type="PROSITE" id="PS51379"/>
    </source>
</evidence>
<dbReference type="PROSITE" id="PS51379">
    <property type="entry name" value="4FE4S_FER_2"/>
    <property type="match status" value="1"/>
</dbReference>
<feature type="transmembrane region" description="Helical" evidence="7">
    <location>
        <begin position="174"/>
        <end position="193"/>
    </location>
</feature>
<feature type="transmembrane region" description="Helical" evidence="7">
    <location>
        <begin position="100"/>
        <end position="126"/>
    </location>
</feature>
<dbReference type="Pfam" id="PF11614">
    <property type="entry name" value="FixG_C"/>
    <property type="match status" value="1"/>
</dbReference>
<dbReference type="SUPFAM" id="SSF54862">
    <property type="entry name" value="4Fe-4S ferredoxins"/>
    <property type="match status" value="1"/>
</dbReference>
<evidence type="ECO:0000256" key="3">
    <source>
        <dbReference type="ARBA" id="ARBA00022723"/>
    </source>
</evidence>
<dbReference type="InterPro" id="IPR017900">
    <property type="entry name" value="4Fe4S_Fe_S_CS"/>
</dbReference>
<keyword evidence="6" id="KW-0411">Iron-sulfur</keyword>
<dbReference type="GO" id="GO:0046872">
    <property type="term" value="F:metal ion binding"/>
    <property type="evidence" value="ECO:0007669"/>
    <property type="project" value="UniProtKB-KW"/>
</dbReference>
<reference evidence="9 10" key="1">
    <citation type="journal article" date="2004" name="Int. J. Syst. Evol. Microbiol.">
        <title>Kaistella koreensis gen. nov., sp. nov., a novel member of the Chryseobacterium-Bergeyella-Riemerella branch.</title>
        <authorList>
            <person name="Kim M.K."/>
            <person name="Im W.T."/>
            <person name="Shin Y.K."/>
            <person name="Lim J.H."/>
            <person name="Kim S.H."/>
            <person name="Lee B.C."/>
            <person name="Park M.Y."/>
            <person name="Lee K.Y."/>
            <person name="Lee S.T."/>
        </authorList>
    </citation>
    <scope>NUCLEOTIDE SEQUENCE [LARGE SCALE GENOMIC DNA]</scope>
    <source>
        <strain evidence="9 10">CCUG 49689</strain>
    </source>
</reference>
<evidence type="ECO:0000256" key="5">
    <source>
        <dbReference type="ARBA" id="ARBA00023004"/>
    </source>
</evidence>
<keyword evidence="5" id="KW-0408">Iron</keyword>
<dbReference type="PANTHER" id="PTHR30176:SF3">
    <property type="entry name" value="FERREDOXIN-TYPE PROTEIN NAPH"/>
    <property type="match status" value="1"/>
</dbReference>
<dbReference type="PROSITE" id="PS00198">
    <property type="entry name" value="4FE4S_FER_1"/>
    <property type="match status" value="1"/>
</dbReference>
<dbReference type="AlphaFoldDB" id="A0A0J7IZT8"/>
<evidence type="ECO:0000256" key="2">
    <source>
        <dbReference type="ARBA" id="ARBA00022485"/>
    </source>
</evidence>
<dbReference type="PATRIC" id="fig|1304281.5.peg.1674"/>
<comment type="caution">
    <text evidence="9">The sequence shown here is derived from an EMBL/GenBank/DDBJ whole genome shotgun (WGS) entry which is preliminary data.</text>
</comment>